<dbReference type="Proteomes" id="UP000594262">
    <property type="component" value="Unplaced"/>
</dbReference>
<dbReference type="AlphaFoldDB" id="A0A7M5X291"/>
<evidence type="ECO:0000256" key="1">
    <source>
        <dbReference type="SAM" id="Phobius"/>
    </source>
</evidence>
<name>A0A7M5X291_9CNID</name>
<accession>A0A7M5X291</accession>
<evidence type="ECO:0000313" key="3">
    <source>
        <dbReference type="Proteomes" id="UP000594262"/>
    </source>
</evidence>
<sequence>MELEEMLSHFRKLKALTKSEVKRKRSNMLKEFDGDCFFKIALWPKFIRRKFFSSPYGDCDTLILYLFFSGNGCPPMLYLAWFLSSHVKNPRWKKRIYQLDWLFKNEFFHRDKWFYFDIYETKYLYINGNKRIKR</sequence>
<keyword evidence="1" id="KW-0472">Membrane</keyword>
<proteinExistence type="predicted"/>
<keyword evidence="1" id="KW-1133">Transmembrane helix</keyword>
<evidence type="ECO:0000313" key="2">
    <source>
        <dbReference type="EnsemblMetazoa" id="CLYHEMP016629.1"/>
    </source>
</evidence>
<organism evidence="2 3">
    <name type="scientific">Clytia hemisphaerica</name>
    <dbReference type="NCBI Taxonomy" id="252671"/>
    <lineage>
        <taxon>Eukaryota</taxon>
        <taxon>Metazoa</taxon>
        <taxon>Cnidaria</taxon>
        <taxon>Hydrozoa</taxon>
        <taxon>Hydroidolina</taxon>
        <taxon>Leptothecata</taxon>
        <taxon>Obeliida</taxon>
        <taxon>Clytiidae</taxon>
        <taxon>Clytia</taxon>
    </lineage>
</organism>
<keyword evidence="1" id="KW-0812">Transmembrane</keyword>
<protein>
    <submittedName>
        <fullName evidence="2">Uncharacterized protein</fullName>
    </submittedName>
</protein>
<feature type="transmembrane region" description="Helical" evidence="1">
    <location>
        <begin position="62"/>
        <end position="84"/>
    </location>
</feature>
<reference evidence="2" key="1">
    <citation type="submission" date="2021-01" db="UniProtKB">
        <authorList>
            <consortium name="EnsemblMetazoa"/>
        </authorList>
    </citation>
    <scope>IDENTIFICATION</scope>
</reference>
<dbReference type="EnsemblMetazoa" id="CLYHEMT016629.1">
    <property type="protein sequence ID" value="CLYHEMP016629.1"/>
    <property type="gene ID" value="CLYHEMG016629"/>
</dbReference>
<keyword evidence="3" id="KW-1185">Reference proteome</keyword>